<dbReference type="Gene3D" id="1.20.1280.50">
    <property type="match status" value="1"/>
</dbReference>
<protein>
    <recommendedName>
        <fullName evidence="1">F-box domain-containing protein</fullName>
    </recommendedName>
</protein>
<dbReference type="AlphaFoldDB" id="A0AA35V5Q3"/>
<evidence type="ECO:0000313" key="2">
    <source>
        <dbReference type="EMBL" id="CAI9262553.1"/>
    </source>
</evidence>
<dbReference type="PANTHER" id="PTHR13318">
    <property type="entry name" value="PARTNER OF PAIRED, ISOFORM B-RELATED"/>
    <property type="match status" value="1"/>
</dbReference>
<feature type="domain" description="F-box" evidence="1">
    <location>
        <begin position="11"/>
        <end position="52"/>
    </location>
</feature>
<keyword evidence="3" id="KW-1185">Reference proteome</keyword>
<dbReference type="GO" id="GO:0019005">
    <property type="term" value="C:SCF ubiquitin ligase complex"/>
    <property type="evidence" value="ECO:0007669"/>
    <property type="project" value="TreeGrafter"/>
</dbReference>
<dbReference type="Pfam" id="PF25372">
    <property type="entry name" value="DUF7885"/>
    <property type="match status" value="2"/>
</dbReference>
<dbReference type="PANTHER" id="PTHR13318:SF41">
    <property type="entry name" value="F-BOX_LRR-REPEAT PROTEIN 4"/>
    <property type="match status" value="1"/>
</dbReference>
<sequence>MRGHDWINSVLPDELILEIFRNLDSKSSRDACSLVCRRWLTLERFSRDTIRIGASGSPDALVDLLARRFPNVTNVYIDERLSVSLPVDFGRRRNPSHSALSWLRLHFVSERSEPGGLRSVAEKCRFLKSLDLQGCYVGDQGLVAIGKCCRQLEILNLRFCEGLTDTGLVELALGCGNTLKWLGVAACAKITDISLEAVGSHCSSLETLSLDSEFVHNKGVLAVAKGCSLLKNLSLQCINVTDEALTAVGVFCLSLESLALYSFQRFTDKSLCAIGKGCKKLKSLMLSDCYFLSDKGLEAVAAGCLELAHLEVNGCHNIGTYGLESIGRSCMRLTELALLYCQKVGDEALSEVGKGCKVRYARVRSSWQESSGGAGQVTKQKVLSGGLFLDSEVKRVFGLVRTEDARLARLPKHCEVKSYGDEKVLKQGPSG</sequence>
<dbReference type="InterPro" id="IPR032675">
    <property type="entry name" value="LRR_dom_sf"/>
</dbReference>
<name>A0AA35V5Q3_LACSI</name>
<dbReference type="InterPro" id="IPR057207">
    <property type="entry name" value="FBXL15_LRR"/>
</dbReference>
<reference evidence="2" key="1">
    <citation type="submission" date="2023-04" db="EMBL/GenBank/DDBJ databases">
        <authorList>
            <person name="Vijverberg K."/>
            <person name="Xiong W."/>
            <person name="Schranz E."/>
        </authorList>
    </citation>
    <scope>NUCLEOTIDE SEQUENCE</scope>
</reference>
<dbReference type="Pfam" id="PF12937">
    <property type="entry name" value="F-box-like"/>
    <property type="match status" value="1"/>
</dbReference>
<dbReference type="SMART" id="SM00256">
    <property type="entry name" value="FBOX"/>
    <property type="match status" value="1"/>
</dbReference>
<dbReference type="InterPro" id="IPR001810">
    <property type="entry name" value="F-box_dom"/>
</dbReference>
<evidence type="ECO:0000259" key="1">
    <source>
        <dbReference type="SMART" id="SM00256"/>
    </source>
</evidence>
<dbReference type="InterPro" id="IPR006553">
    <property type="entry name" value="Leu-rich_rpt_Cys-con_subtyp"/>
</dbReference>
<dbReference type="SMART" id="SM00367">
    <property type="entry name" value="LRR_CC"/>
    <property type="match status" value="9"/>
</dbReference>
<dbReference type="EMBL" id="OX465086">
    <property type="protein sequence ID" value="CAI9262553.1"/>
    <property type="molecule type" value="Genomic_DNA"/>
</dbReference>
<dbReference type="CDD" id="cd22159">
    <property type="entry name" value="F-box_AtTIR1-like"/>
    <property type="match status" value="1"/>
</dbReference>
<dbReference type="FunFam" id="1.20.1280.50:FF:000023">
    <property type="entry name" value="F-box/LRR-repeat protein 4"/>
    <property type="match status" value="1"/>
</dbReference>
<proteinExistence type="predicted"/>
<dbReference type="FunFam" id="3.80.10.10:FF:000663">
    <property type="entry name" value="F-box/LRR-repeat protein 4"/>
    <property type="match status" value="1"/>
</dbReference>
<dbReference type="SUPFAM" id="SSF52047">
    <property type="entry name" value="RNI-like"/>
    <property type="match status" value="1"/>
</dbReference>
<organism evidence="2 3">
    <name type="scientific">Lactuca saligna</name>
    <name type="common">Willowleaf lettuce</name>
    <dbReference type="NCBI Taxonomy" id="75948"/>
    <lineage>
        <taxon>Eukaryota</taxon>
        <taxon>Viridiplantae</taxon>
        <taxon>Streptophyta</taxon>
        <taxon>Embryophyta</taxon>
        <taxon>Tracheophyta</taxon>
        <taxon>Spermatophyta</taxon>
        <taxon>Magnoliopsida</taxon>
        <taxon>eudicotyledons</taxon>
        <taxon>Gunneridae</taxon>
        <taxon>Pentapetalae</taxon>
        <taxon>asterids</taxon>
        <taxon>campanulids</taxon>
        <taxon>Asterales</taxon>
        <taxon>Asteraceae</taxon>
        <taxon>Cichorioideae</taxon>
        <taxon>Cichorieae</taxon>
        <taxon>Lactucinae</taxon>
        <taxon>Lactuca</taxon>
    </lineage>
</organism>
<evidence type="ECO:0000313" key="3">
    <source>
        <dbReference type="Proteomes" id="UP001177003"/>
    </source>
</evidence>
<gene>
    <name evidence="2" type="ORF">LSALG_LOCUS3286</name>
</gene>
<dbReference type="InterPro" id="IPR036047">
    <property type="entry name" value="F-box-like_dom_sf"/>
</dbReference>
<accession>A0AA35V5Q3</accession>
<dbReference type="Gene3D" id="3.80.10.10">
    <property type="entry name" value="Ribonuclease Inhibitor"/>
    <property type="match status" value="1"/>
</dbReference>
<dbReference type="GO" id="GO:0031146">
    <property type="term" value="P:SCF-dependent proteasomal ubiquitin-dependent protein catabolic process"/>
    <property type="evidence" value="ECO:0007669"/>
    <property type="project" value="TreeGrafter"/>
</dbReference>
<dbReference type="Proteomes" id="UP001177003">
    <property type="component" value="Chromosome 0"/>
</dbReference>
<dbReference type="SUPFAM" id="SSF81383">
    <property type="entry name" value="F-box domain"/>
    <property type="match status" value="1"/>
</dbReference>